<organism evidence="2 3">
    <name type="scientific">Funneliformis geosporum</name>
    <dbReference type="NCBI Taxonomy" id="1117311"/>
    <lineage>
        <taxon>Eukaryota</taxon>
        <taxon>Fungi</taxon>
        <taxon>Fungi incertae sedis</taxon>
        <taxon>Mucoromycota</taxon>
        <taxon>Glomeromycotina</taxon>
        <taxon>Glomeromycetes</taxon>
        <taxon>Glomerales</taxon>
        <taxon>Glomeraceae</taxon>
        <taxon>Funneliformis</taxon>
    </lineage>
</organism>
<evidence type="ECO:0000313" key="3">
    <source>
        <dbReference type="Proteomes" id="UP001153678"/>
    </source>
</evidence>
<sequence>MPRSQEVREEQVKFLKTHPDPRPLNFFMEFKYRRRLSGYNDYSLCLDNALKDAPESEKLLDLRKNFIGKDYNDDWEQYEDRKKNKKVNDRIKKRKRETHASFHTLLDDGIDGGKSVHDQKRKRTNENPTSDTNYKENEDIGIEDVDNSENEVGKFNEAIVDVLGNAVEYSELAEKICSIYTEQYPDGDLIDLRPCSSFFQDR</sequence>
<evidence type="ECO:0000256" key="1">
    <source>
        <dbReference type="SAM" id="MobiDB-lite"/>
    </source>
</evidence>
<reference evidence="2" key="1">
    <citation type="submission" date="2022-08" db="EMBL/GenBank/DDBJ databases">
        <authorList>
            <person name="Kallberg Y."/>
            <person name="Tangrot J."/>
            <person name="Rosling A."/>
        </authorList>
    </citation>
    <scope>NUCLEOTIDE SEQUENCE</scope>
    <source>
        <strain evidence="2">Wild A</strain>
    </source>
</reference>
<accession>A0A9W4WSR4</accession>
<proteinExistence type="predicted"/>
<dbReference type="EMBL" id="CAMKVN010002964">
    <property type="protein sequence ID" value="CAI2183188.1"/>
    <property type="molecule type" value="Genomic_DNA"/>
</dbReference>
<name>A0A9W4WSR4_9GLOM</name>
<dbReference type="Proteomes" id="UP001153678">
    <property type="component" value="Unassembled WGS sequence"/>
</dbReference>
<dbReference type="AlphaFoldDB" id="A0A9W4WSR4"/>
<comment type="caution">
    <text evidence="2">The sequence shown here is derived from an EMBL/GenBank/DDBJ whole genome shotgun (WGS) entry which is preliminary data.</text>
</comment>
<evidence type="ECO:0000313" key="2">
    <source>
        <dbReference type="EMBL" id="CAI2183188.1"/>
    </source>
</evidence>
<dbReference type="OrthoDB" id="2436099at2759"/>
<keyword evidence="3" id="KW-1185">Reference proteome</keyword>
<feature type="region of interest" description="Disordered" evidence="1">
    <location>
        <begin position="105"/>
        <end position="136"/>
    </location>
</feature>
<gene>
    <name evidence="2" type="ORF">FWILDA_LOCUS10954</name>
</gene>
<protein>
    <submittedName>
        <fullName evidence="2">19161_t:CDS:1</fullName>
    </submittedName>
</protein>